<dbReference type="InterPro" id="IPR011055">
    <property type="entry name" value="Dup_hybrid_motif"/>
</dbReference>
<dbReference type="CDD" id="cd12797">
    <property type="entry name" value="M23_peptidase"/>
    <property type="match status" value="1"/>
</dbReference>
<dbReference type="STRING" id="871968.DESME_07675"/>
<evidence type="ECO:0000256" key="1">
    <source>
        <dbReference type="SAM" id="Phobius"/>
    </source>
</evidence>
<gene>
    <name evidence="3" type="ORF">DESME_07675</name>
</gene>
<evidence type="ECO:0000259" key="2">
    <source>
        <dbReference type="Pfam" id="PF01551"/>
    </source>
</evidence>
<dbReference type="HOGENOM" id="CLU_1022061_0_0_9"/>
<dbReference type="Gene3D" id="2.70.70.10">
    <property type="entry name" value="Glucose Permease (Domain IIA)"/>
    <property type="match status" value="1"/>
</dbReference>
<name>W0E7X4_9FIRM</name>
<keyword evidence="1" id="KW-1133">Transmembrane helix</keyword>
<dbReference type="InterPro" id="IPR050570">
    <property type="entry name" value="Cell_wall_metabolism_enzyme"/>
</dbReference>
<sequence>MILRKIINSVSRTFVLALQILLILSMGWISWKLLNETPAISPHAFPYLTSIASEIILDSQNEGKNLSKTGWADLLAVQSTLSKQDASPIVQQLKHGIAFGKINWKSAALSQQLIHDVKARRTLLIKYPLFEPQRYAFPVQGKPWYEDSWGADREGGIRKHEGTDLFAKEGTPLFSVSSGKIEKLGWNRLGGERVGIRGEDGNYYYYAHLKQIEPSLKIGQSILKGDPIGTMGHTGDALTTPDHLHFGIQIPDGTWINPYPFLAVWEHYPT</sequence>
<keyword evidence="1" id="KW-0472">Membrane</keyword>
<dbReference type="InterPro" id="IPR016047">
    <property type="entry name" value="M23ase_b-sheet_dom"/>
</dbReference>
<evidence type="ECO:0000313" key="3">
    <source>
        <dbReference type="EMBL" id="AHF06965.1"/>
    </source>
</evidence>
<dbReference type="RefSeq" id="WP_025248717.1">
    <property type="nucleotide sequence ID" value="NZ_CP007032.1"/>
</dbReference>
<dbReference type="KEGG" id="dmt:DESME_07675"/>
<dbReference type="AlphaFoldDB" id="W0E7X4"/>
<dbReference type="EMBL" id="CP007032">
    <property type="protein sequence ID" value="AHF06965.1"/>
    <property type="molecule type" value="Genomic_DNA"/>
</dbReference>
<feature type="transmembrane region" description="Helical" evidence="1">
    <location>
        <begin position="12"/>
        <end position="31"/>
    </location>
</feature>
<reference evidence="3 4" key="1">
    <citation type="submission" date="2013-12" db="EMBL/GenBank/DDBJ databases">
        <authorList>
            <consortium name="DOE Joint Genome Institute"/>
            <person name="Smidt H."/>
            <person name="Huntemann M."/>
            <person name="Han J."/>
            <person name="Chen A."/>
            <person name="Kyrpides N."/>
            <person name="Mavromatis K."/>
            <person name="Markowitz V."/>
            <person name="Palaniappan K."/>
            <person name="Ivanova N."/>
            <person name="Schaumberg A."/>
            <person name="Pati A."/>
            <person name="Liolios K."/>
            <person name="Nordberg H.P."/>
            <person name="Cantor M.N."/>
            <person name="Hua S.X."/>
            <person name="Woyke T."/>
        </authorList>
    </citation>
    <scope>NUCLEOTIDE SEQUENCE [LARGE SCALE GENOMIC DNA]</scope>
    <source>
        <strain evidence="4">DSM 15288</strain>
    </source>
</reference>
<dbReference type="SUPFAM" id="SSF51261">
    <property type="entry name" value="Duplicated hybrid motif"/>
    <property type="match status" value="1"/>
</dbReference>
<organism evidence="3 4">
    <name type="scientific">Desulfitobacterium metallireducens DSM 15288</name>
    <dbReference type="NCBI Taxonomy" id="871968"/>
    <lineage>
        <taxon>Bacteria</taxon>
        <taxon>Bacillati</taxon>
        <taxon>Bacillota</taxon>
        <taxon>Clostridia</taxon>
        <taxon>Eubacteriales</taxon>
        <taxon>Desulfitobacteriaceae</taxon>
        <taxon>Desulfitobacterium</taxon>
    </lineage>
</organism>
<dbReference type="Proteomes" id="UP000010847">
    <property type="component" value="Chromosome"/>
</dbReference>
<keyword evidence="1" id="KW-0812">Transmembrane</keyword>
<dbReference type="GO" id="GO:0004222">
    <property type="term" value="F:metalloendopeptidase activity"/>
    <property type="evidence" value="ECO:0007669"/>
    <property type="project" value="TreeGrafter"/>
</dbReference>
<evidence type="ECO:0000313" key="4">
    <source>
        <dbReference type="Proteomes" id="UP000010847"/>
    </source>
</evidence>
<protein>
    <submittedName>
        <fullName evidence="3">Metalloendopeptidase</fullName>
    </submittedName>
</protein>
<dbReference type="eggNOG" id="COG0739">
    <property type="taxonomic scope" value="Bacteria"/>
</dbReference>
<feature type="domain" description="M23ase beta-sheet core" evidence="2">
    <location>
        <begin position="159"/>
        <end position="258"/>
    </location>
</feature>
<dbReference type="OrthoDB" id="9810477at2"/>
<dbReference type="PANTHER" id="PTHR21666">
    <property type="entry name" value="PEPTIDASE-RELATED"/>
    <property type="match status" value="1"/>
</dbReference>
<proteinExistence type="predicted"/>
<accession>W0E7X4</accession>
<dbReference type="PANTHER" id="PTHR21666:SF268">
    <property type="entry name" value="PEPTIDASE M23 DOMAIN-CONTAINING PROTEIN"/>
    <property type="match status" value="1"/>
</dbReference>
<dbReference type="Pfam" id="PF01551">
    <property type="entry name" value="Peptidase_M23"/>
    <property type="match status" value="1"/>
</dbReference>
<keyword evidence="4" id="KW-1185">Reference proteome</keyword>